<comment type="caution">
    <text evidence="1">The sequence shown here is derived from an EMBL/GenBank/DDBJ whole genome shotgun (WGS) entry which is preliminary data.</text>
</comment>
<dbReference type="Proteomes" id="UP000634136">
    <property type="component" value="Unassembled WGS sequence"/>
</dbReference>
<protein>
    <submittedName>
        <fullName evidence="1">Uncharacterized protein</fullName>
    </submittedName>
</protein>
<gene>
    <name evidence="1" type="ORF">G2W53_041231</name>
</gene>
<keyword evidence="2" id="KW-1185">Reference proteome</keyword>
<dbReference type="AlphaFoldDB" id="A0A834SDD8"/>
<evidence type="ECO:0000313" key="2">
    <source>
        <dbReference type="Proteomes" id="UP000634136"/>
    </source>
</evidence>
<sequence>MVRIVFAKPSGFDARIGVVMAWKEYESCLNTFLTRNHGQIAETFTKYESNVLLRKHGSSVDDILTYSEKKSRLDLKNIHEVRVKSLVAQVCETDWFTSYLRNRVDLTLELESSWNGKGEGNVLTYSRREFAVGSQERSRSTIEKSCCANDKLRSDLRNVHEVRTKSLVAQVSETDRFGLDLRNRVDLMLELELS</sequence>
<organism evidence="1 2">
    <name type="scientific">Senna tora</name>
    <dbReference type="NCBI Taxonomy" id="362788"/>
    <lineage>
        <taxon>Eukaryota</taxon>
        <taxon>Viridiplantae</taxon>
        <taxon>Streptophyta</taxon>
        <taxon>Embryophyta</taxon>
        <taxon>Tracheophyta</taxon>
        <taxon>Spermatophyta</taxon>
        <taxon>Magnoliopsida</taxon>
        <taxon>eudicotyledons</taxon>
        <taxon>Gunneridae</taxon>
        <taxon>Pentapetalae</taxon>
        <taxon>rosids</taxon>
        <taxon>fabids</taxon>
        <taxon>Fabales</taxon>
        <taxon>Fabaceae</taxon>
        <taxon>Caesalpinioideae</taxon>
        <taxon>Cassia clade</taxon>
        <taxon>Senna</taxon>
    </lineage>
</organism>
<name>A0A834SDD8_9FABA</name>
<proteinExistence type="predicted"/>
<evidence type="ECO:0000313" key="1">
    <source>
        <dbReference type="EMBL" id="KAF7802120.1"/>
    </source>
</evidence>
<dbReference type="EMBL" id="JAAIUW010000013">
    <property type="protein sequence ID" value="KAF7802120.1"/>
    <property type="molecule type" value="Genomic_DNA"/>
</dbReference>
<reference evidence="1" key="1">
    <citation type="submission" date="2020-09" db="EMBL/GenBank/DDBJ databases">
        <title>Genome-Enabled Discovery of Anthraquinone Biosynthesis in Senna tora.</title>
        <authorList>
            <person name="Kang S.-H."/>
            <person name="Pandey R.P."/>
            <person name="Lee C.-M."/>
            <person name="Sim J.-S."/>
            <person name="Jeong J.-T."/>
            <person name="Choi B.-S."/>
            <person name="Jung M."/>
            <person name="Ginzburg D."/>
            <person name="Zhao K."/>
            <person name="Won S.Y."/>
            <person name="Oh T.-J."/>
            <person name="Yu Y."/>
            <person name="Kim N.-H."/>
            <person name="Lee O.R."/>
            <person name="Lee T.-H."/>
            <person name="Bashyal P."/>
            <person name="Kim T.-S."/>
            <person name="Lee W.-H."/>
            <person name="Kawkins C."/>
            <person name="Kim C.-K."/>
            <person name="Kim J.S."/>
            <person name="Ahn B.O."/>
            <person name="Rhee S.Y."/>
            <person name="Sohng J.K."/>
        </authorList>
    </citation>
    <scope>NUCLEOTIDE SEQUENCE</scope>
    <source>
        <tissue evidence="1">Leaf</tissue>
    </source>
</reference>
<accession>A0A834SDD8</accession>